<evidence type="ECO:0000313" key="3">
    <source>
        <dbReference type="EMBL" id="QJP06732.1"/>
    </source>
</evidence>
<sequence length="380" mass="40874">MNSLCSFCSTVSPWRRGGVVALLLLALGGCAHHPATPTAPLTEATWRQVDADIGAASLAATSQARAYAEEAMQQWMDLVYQRTDEKFIPWFSSYWTQQWLGMKVAWYKMGSHGDLDPTVDKLAVYLQEQYRKQVLVPVAKQVDPDAVMEKATRHYVELLTVALKEIPQRRGIPQKAFDEHLMGIPAISLGPPSSRDASLYDVVHAKDIGKLPAFAALMQEIRTASGKAGAGTKVSGVSPVAQRTSAKLVNELKNRSIVGVVAGAAGKVAGSVISVAFTLFSMAGNDHARPEVETQLRKEINAAFDEQWLALMRDPDGGVMAGVDHLGGRVQEKLVGQLAQPEDEPNVDSESFGAAPGEPISVTGGFRVLRQGQGYGAPAP</sequence>
<evidence type="ECO:0000256" key="1">
    <source>
        <dbReference type="SAM" id="MobiDB-lite"/>
    </source>
</evidence>
<dbReference type="EMBL" id="CP048833">
    <property type="protein sequence ID" value="QJP06732.1"/>
    <property type="molecule type" value="Genomic_DNA"/>
</dbReference>
<dbReference type="KEGG" id="pmui:G4G71_02130"/>
<keyword evidence="2" id="KW-0732">Signal</keyword>
<keyword evidence="4" id="KW-1185">Reference proteome</keyword>
<reference evidence="3 4" key="1">
    <citation type="submission" date="2020-02" db="EMBL/GenBank/DDBJ databases">
        <title>Complete genome sequence of Pseudomonas multiresinivorans ORNL1.</title>
        <authorList>
            <person name="Podar M."/>
        </authorList>
    </citation>
    <scope>NUCLEOTIDE SEQUENCE [LARGE SCALE GENOMIC DNA]</scope>
    <source>
        <strain evidence="4">populi</strain>
    </source>
</reference>
<accession>A0A7Z3BH10</accession>
<evidence type="ECO:0000256" key="2">
    <source>
        <dbReference type="SAM" id="SignalP"/>
    </source>
</evidence>
<dbReference type="AlphaFoldDB" id="A0A7Z3BH10"/>
<dbReference type="Proteomes" id="UP000502549">
    <property type="component" value="Chromosome"/>
</dbReference>
<evidence type="ECO:0008006" key="5">
    <source>
        <dbReference type="Google" id="ProtNLM"/>
    </source>
</evidence>
<dbReference type="RefSeq" id="WP_169935220.1">
    <property type="nucleotide sequence ID" value="NZ_CP048833.1"/>
</dbReference>
<evidence type="ECO:0000313" key="4">
    <source>
        <dbReference type="Proteomes" id="UP000502549"/>
    </source>
</evidence>
<name>A0A7Z3BH10_9PSED</name>
<feature type="chain" id="PRO_5031208599" description="Lipoprotein" evidence="2">
    <location>
        <begin position="32"/>
        <end position="380"/>
    </location>
</feature>
<protein>
    <recommendedName>
        <fullName evidence="5">Lipoprotein</fullName>
    </recommendedName>
</protein>
<gene>
    <name evidence="3" type="ORF">G4G71_02130</name>
</gene>
<organism evidence="3 4">
    <name type="scientific">Pseudomonas multiresinivorans</name>
    <dbReference type="NCBI Taxonomy" id="95301"/>
    <lineage>
        <taxon>Bacteria</taxon>
        <taxon>Pseudomonadati</taxon>
        <taxon>Pseudomonadota</taxon>
        <taxon>Gammaproteobacteria</taxon>
        <taxon>Pseudomonadales</taxon>
        <taxon>Pseudomonadaceae</taxon>
        <taxon>Pseudomonas</taxon>
    </lineage>
</organism>
<feature type="signal peptide" evidence="2">
    <location>
        <begin position="1"/>
        <end position="31"/>
    </location>
</feature>
<feature type="region of interest" description="Disordered" evidence="1">
    <location>
        <begin position="342"/>
        <end position="361"/>
    </location>
</feature>
<proteinExistence type="predicted"/>